<dbReference type="OrthoDB" id="5969272at2759"/>
<gene>
    <name evidence="1" type="ORF">EVAR_99859_1</name>
</gene>
<dbReference type="AlphaFoldDB" id="A0A4C1ZH51"/>
<evidence type="ECO:0000313" key="1">
    <source>
        <dbReference type="EMBL" id="GBP87128.1"/>
    </source>
</evidence>
<dbReference type="EMBL" id="BGZK01001837">
    <property type="protein sequence ID" value="GBP87128.1"/>
    <property type="molecule type" value="Genomic_DNA"/>
</dbReference>
<keyword evidence="2" id="KW-1185">Reference proteome</keyword>
<sequence length="140" mass="16023">MRSHDATTAATPRDRFRKHEMYLLLLVPCIARISPPRYAEALVECVSENEHREYFYRLFACYNKTVSSWHVLSDGRLVLAARRSLLDAAGAMLRCRASNAAGVVLSRPVLLQPVSEIFSDPFPIHRLTHPPSISLRKKWY</sequence>
<evidence type="ECO:0000313" key="2">
    <source>
        <dbReference type="Proteomes" id="UP000299102"/>
    </source>
</evidence>
<protein>
    <submittedName>
        <fullName evidence="1">Uncharacterized protein</fullName>
    </submittedName>
</protein>
<accession>A0A4C1ZH51</accession>
<comment type="caution">
    <text evidence="1">The sequence shown here is derived from an EMBL/GenBank/DDBJ whole genome shotgun (WGS) entry which is preliminary data.</text>
</comment>
<dbReference type="Proteomes" id="UP000299102">
    <property type="component" value="Unassembled WGS sequence"/>
</dbReference>
<organism evidence="1 2">
    <name type="scientific">Eumeta variegata</name>
    <name type="common">Bagworm moth</name>
    <name type="synonym">Eumeta japonica</name>
    <dbReference type="NCBI Taxonomy" id="151549"/>
    <lineage>
        <taxon>Eukaryota</taxon>
        <taxon>Metazoa</taxon>
        <taxon>Ecdysozoa</taxon>
        <taxon>Arthropoda</taxon>
        <taxon>Hexapoda</taxon>
        <taxon>Insecta</taxon>
        <taxon>Pterygota</taxon>
        <taxon>Neoptera</taxon>
        <taxon>Endopterygota</taxon>
        <taxon>Lepidoptera</taxon>
        <taxon>Glossata</taxon>
        <taxon>Ditrysia</taxon>
        <taxon>Tineoidea</taxon>
        <taxon>Psychidae</taxon>
        <taxon>Oiketicinae</taxon>
        <taxon>Eumeta</taxon>
    </lineage>
</organism>
<proteinExistence type="predicted"/>
<reference evidence="1 2" key="1">
    <citation type="journal article" date="2019" name="Commun. Biol.">
        <title>The bagworm genome reveals a unique fibroin gene that provides high tensile strength.</title>
        <authorList>
            <person name="Kono N."/>
            <person name="Nakamura H."/>
            <person name="Ohtoshi R."/>
            <person name="Tomita M."/>
            <person name="Numata K."/>
            <person name="Arakawa K."/>
        </authorList>
    </citation>
    <scope>NUCLEOTIDE SEQUENCE [LARGE SCALE GENOMIC DNA]</scope>
</reference>
<name>A0A4C1ZH51_EUMVA</name>